<name>A0A832ST49_9EURY</name>
<dbReference type="InterPro" id="IPR005846">
    <property type="entry name" value="A-D-PHexomutase_a/b/a-III"/>
</dbReference>
<keyword evidence="6 11" id="KW-0413">Isomerase</keyword>
<dbReference type="EMBL" id="DUJS01000002">
    <property type="protein sequence ID" value="HII69852.1"/>
    <property type="molecule type" value="Genomic_DNA"/>
</dbReference>
<dbReference type="SUPFAM" id="SSF55957">
    <property type="entry name" value="Phosphoglucomutase, C-terminal domain"/>
    <property type="match status" value="1"/>
</dbReference>
<evidence type="ECO:0000313" key="11">
    <source>
        <dbReference type="EMBL" id="HII69852.1"/>
    </source>
</evidence>
<keyword evidence="3" id="KW-0597">Phosphoprotein</keyword>
<comment type="similarity">
    <text evidence="2">Belongs to the phosphohexose mutase family.</text>
</comment>
<proteinExistence type="inferred from homology"/>
<dbReference type="Proteomes" id="UP000619545">
    <property type="component" value="Unassembled WGS sequence"/>
</dbReference>
<dbReference type="Gene3D" id="3.30.310.50">
    <property type="entry name" value="Alpha-D-phosphohexomutase, C-terminal domain"/>
    <property type="match status" value="1"/>
</dbReference>
<feature type="domain" description="Alpha-D-phosphohexomutase alpha/beta/alpha" evidence="10">
    <location>
        <begin position="256"/>
        <end position="364"/>
    </location>
</feature>
<dbReference type="Gene3D" id="3.40.120.10">
    <property type="entry name" value="Alpha-D-Glucose-1,6-Bisphosphate, subunit A, domain 3"/>
    <property type="match status" value="3"/>
</dbReference>
<dbReference type="InterPro" id="IPR036900">
    <property type="entry name" value="A-D-PHexomutase_C_sf"/>
</dbReference>
<feature type="domain" description="Alpha-D-phosphohexomutase alpha/beta/alpha" evidence="8">
    <location>
        <begin position="3"/>
        <end position="132"/>
    </location>
</feature>
<dbReference type="EC" id="5.4.2.10" evidence="11"/>
<sequence>MGKLFGTFGVRGVVGEDLTEDVARRLGLAFGTYLGGDAEVLVGGDTRTSTDTLKDALISGLTAAGCDVVDVGIAPTPAVQYLVDAEGFDAGAVVTASHNPPEFNGIKLLGSDGCGLSREDEQEIERIYFEENPDRASWDRVGNRVSAPDLLLNFEEAVLDYVGDFDGEGLRVVVDAANGAASSVTPRLLSELGVEVISVNAHPDGRFPGREPEPSEENLETTMNMVRAAGADFGLAHDGDADRLILITGDGEFVPGDYSLAIVAAWALDEGKGSQVVTPVSSSMCVQKVVEDRGGEVIWTKVGEPVVVEELKRAEDPALGGEENGGIIYPDFHLSRNGIITALLICKLVAEVGSLDDLLAEVPKYHLHKTGVECPDDLKPKVMERVESLVEEEELEDVLTIDGVKLFYEDGWVLVRPSGTEPLIRVFGEARDRETAIRRVEHWKERVEEIVSELKG</sequence>
<dbReference type="RefSeq" id="WP_011019288.1">
    <property type="nucleotide sequence ID" value="NZ_DUJS01000002.1"/>
</dbReference>
<evidence type="ECO:0000256" key="2">
    <source>
        <dbReference type="ARBA" id="ARBA00010231"/>
    </source>
</evidence>
<dbReference type="Pfam" id="PF00408">
    <property type="entry name" value="PGM_PMM_IV"/>
    <property type="match status" value="1"/>
</dbReference>
<comment type="cofactor">
    <cofactor evidence="1">
        <name>Mg(2+)</name>
        <dbReference type="ChEBI" id="CHEBI:18420"/>
    </cofactor>
</comment>
<dbReference type="NCBIfam" id="TIGR03990">
    <property type="entry name" value="Arch_GlmM"/>
    <property type="match status" value="1"/>
</dbReference>
<dbReference type="GO" id="GO:0005975">
    <property type="term" value="P:carbohydrate metabolic process"/>
    <property type="evidence" value="ECO:0007669"/>
    <property type="project" value="InterPro"/>
</dbReference>
<evidence type="ECO:0000313" key="12">
    <source>
        <dbReference type="Proteomes" id="UP000619545"/>
    </source>
</evidence>
<evidence type="ECO:0000256" key="3">
    <source>
        <dbReference type="ARBA" id="ARBA00022553"/>
    </source>
</evidence>
<dbReference type="OMA" id="SHNAMPD"/>
<evidence type="ECO:0000259" key="9">
    <source>
        <dbReference type="Pfam" id="PF02879"/>
    </source>
</evidence>
<evidence type="ECO:0000259" key="8">
    <source>
        <dbReference type="Pfam" id="PF02878"/>
    </source>
</evidence>
<feature type="domain" description="Alpha-D-phosphohexomutase alpha/beta/alpha" evidence="9">
    <location>
        <begin position="166"/>
        <end position="251"/>
    </location>
</feature>
<dbReference type="InterPro" id="IPR005841">
    <property type="entry name" value="Alpha-D-phosphohexomutase_SF"/>
</dbReference>
<gene>
    <name evidence="11" type="primary">glmM</name>
    <name evidence="11" type="ORF">HA336_01295</name>
</gene>
<dbReference type="GO" id="GO:0008966">
    <property type="term" value="F:phosphoglucosamine mutase activity"/>
    <property type="evidence" value="ECO:0007669"/>
    <property type="project" value="UniProtKB-EC"/>
</dbReference>
<dbReference type="PANTHER" id="PTHR43771:SF1">
    <property type="entry name" value="PHOSPHOMANNOMUTASE"/>
    <property type="match status" value="1"/>
</dbReference>
<keyword evidence="4" id="KW-0479">Metal-binding</keyword>
<dbReference type="Pfam" id="PF02880">
    <property type="entry name" value="PGM_PMM_III"/>
    <property type="match status" value="1"/>
</dbReference>
<keyword evidence="5" id="KW-0460">Magnesium</keyword>
<comment type="caution">
    <text evidence="11">The sequence shown here is derived from an EMBL/GenBank/DDBJ whole genome shotgun (WGS) entry which is preliminary data.</text>
</comment>
<dbReference type="FunFam" id="3.40.120.10:FF:000001">
    <property type="entry name" value="Phosphoglucosamine mutase"/>
    <property type="match status" value="1"/>
</dbReference>
<dbReference type="SUPFAM" id="SSF53738">
    <property type="entry name" value="Phosphoglucomutase, first 3 domains"/>
    <property type="match status" value="3"/>
</dbReference>
<dbReference type="CDD" id="cd03087">
    <property type="entry name" value="PGM_like1"/>
    <property type="match status" value="1"/>
</dbReference>
<dbReference type="PANTHER" id="PTHR43771">
    <property type="entry name" value="PHOSPHOMANNOMUTASE"/>
    <property type="match status" value="1"/>
</dbReference>
<dbReference type="FunFam" id="3.40.120.10:FF:000003">
    <property type="entry name" value="Phosphoglucosamine mutase"/>
    <property type="match status" value="1"/>
</dbReference>
<dbReference type="InterPro" id="IPR016055">
    <property type="entry name" value="A-D-PHexomutase_a/b/a-I/II/III"/>
</dbReference>
<dbReference type="Pfam" id="PF02878">
    <property type="entry name" value="PGM_PMM_I"/>
    <property type="match status" value="1"/>
</dbReference>
<dbReference type="Pfam" id="PF02879">
    <property type="entry name" value="PGM_PMM_II"/>
    <property type="match status" value="1"/>
</dbReference>
<accession>A0A832ST49</accession>
<feature type="domain" description="Alpha-D-phosphohexomutase C-terminal" evidence="7">
    <location>
        <begin position="389"/>
        <end position="436"/>
    </location>
</feature>
<reference evidence="11" key="1">
    <citation type="journal article" date="2020" name="bioRxiv">
        <title>A rank-normalized archaeal taxonomy based on genome phylogeny resolves widespread incomplete and uneven classifications.</title>
        <authorList>
            <person name="Rinke C."/>
            <person name="Chuvochina M."/>
            <person name="Mussig A.J."/>
            <person name="Chaumeil P.-A."/>
            <person name="Waite D.W."/>
            <person name="Whitman W.B."/>
            <person name="Parks D.H."/>
            <person name="Hugenholtz P."/>
        </authorList>
    </citation>
    <scope>NUCLEOTIDE SEQUENCE</scope>
    <source>
        <strain evidence="11">UBA8853</strain>
    </source>
</reference>
<evidence type="ECO:0000256" key="6">
    <source>
        <dbReference type="ARBA" id="ARBA00023235"/>
    </source>
</evidence>
<protein>
    <submittedName>
        <fullName evidence="11">Phosphoglucosamine mutase</fullName>
        <ecNumber evidence="11">5.4.2.10</ecNumber>
    </submittedName>
</protein>
<evidence type="ECO:0000259" key="7">
    <source>
        <dbReference type="Pfam" id="PF00408"/>
    </source>
</evidence>
<dbReference type="GO" id="GO:0046872">
    <property type="term" value="F:metal ion binding"/>
    <property type="evidence" value="ECO:0007669"/>
    <property type="project" value="UniProtKB-KW"/>
</dbReference>
<dbReference type="InterPro" id="IPR005844">
    <property type="entry name" value="A-D-PHexomutase_a/b/a-I"/>
</dbReference>
<dbReference type="GeneID" id="1477021"/>
<dbReference type="InterPro" id="IPR005845">
    <property type="entry name" value="A-D-PHexomutase_a/b/a-II"/>
</dbReference>
<dbReference type="InterPro" id="IPR024086">
    <property type="entry name" value="GlmM_arc-type"/>
</dbReference>
<dbReference type="PRINTS" id="PR00509">
    <property type="entry name" value="PGMPMM"/>
</dbReference>
<evidence type="ECO:0000256" key="4">
    <source>
        <dbReference type="ARBA" id="ARBA00022723"/>
    </source>
</evidence>
<dbReference type="AlphaFoldDB" id="A0A832ST49"/>
<dbReference type="InterPro" id="IPR005843">
    <property type="entry name" value="A-D-PHexomutase_C"/>
</dbReference>
<evidence type="ECO:0000259" key="10">
    <source>
        <dbReference type="Pfam" id="PF02880"/>
    </source>
</evidence>
<organism evidence="11 12">
    <name type="scientific">Methanopyrus kandleri</name>
    <dbReference type="NCBI Taxonomy" id="2320"/>
    <lineage>
        <taxon>Archaea</taxon>
        <taxon>Methanobacteriati</taxon>
        <taxon>Methanobacteriota</taxon>
        <taxon>Methanomada group</taxon>
        <taxon>Methanopyri</taxon>
        <taxon>Methanopyrales</taxon>
        <taxon>Methanopyraceae</taxon>
        <taxon>Methanopyrus</taxon>
    </lineage>
</organism>
<evidence type="ECO:0000256" key="5">
    <source>
        <dbReference type="ARBA" id="ARBA00022842"/>
    </source>
</evidence>
<evidence type="ECO:0000256" key="1">
    <source>
        <dbReference type="ARBA" id="ARBA00001946"/>
    </source>
</evidence>